<dbReference type="SUPFAM" id="SSF140459">
    <property type="entry name" value="PE/PPE dimer-like"/>
    <property type="match status" value="1"/>
</dbReference>
<dbReference type="PANTHER" id="PTHR46766">
    <property type="entry name" value="GLUTAMINE-RICH PROTEIN 2"/>
    <property type="match status" value="1"/>
</dbReference>
<evidence type="ECO:0000313" key="5">
    <source>
        <dbReference type="Proteomes" id="UP000467236"/>
    </source>
</evidence>
<dbReference type="InterPro" id="IPR022171">
    <property type="entry name" value="PPE_C"/>
</dbReference>
<organism evidence="4 5">
    <name type="scientific">Mycobacterium shinjukuense</name>
    <dbReference type="NCBI Taxonomy" id="398694"/>
    <lineage>
        <taxon>Bacteria</taxon>
        <taxon>Bacillati</taxon>
        <taxon>Actinomycetota</taxon>
        <taxon>Actinomycetes</taxon>
        <taxon>Mycobacteriales</taxon>
        <taxon>Mycobacteriaceae</taxon>
        <taxon>Mycobacterium</taxon>
    </lineage>
</organism>
<dbReference type="Gene3D" id="1.20.1260.20">
    <property type="entry name" value="PPE superfamily"/>
    <property type="match status" value="1"/>
</dbReference>
<evidence type="ECO:0000256" key="1">
    <source>
        <dbReference type="ARBA" id="ARBA00010652"/>
    </source>
</evidence>
<feature type="domain" description="PPE family C-terminal" evidence="3">
    <location>
        <begin position="349"/>
        <end position="429"/>
    </location>
</feature>
<reference evidence="4 5" key="1">
    <citation type="journal article" date="2019" name="Emerg. Microbes Infect.">
        <title>Comprehensive subspecies identification of 175 nontuberculous mycobacteria species based on 7547 genomic profiles.</title>
        <authorList>
            <person name="Matsumoto Y."/>
            <person name="Kinjo T."/>
            <person name="Motooka D."/>
            <person name="Nabeya D."/>
            <person name="Jung N."/>
            <person name="Uechi K."/>
            <person name="Horii T."/>
            <person name="Iida T."/>
            <person name="Fujita J."/>
            <person name="Nakamura S."/>
        </authorList>
    </citation>
    <scope>NUCLEOTIDE SEQUENCE [LARGE SCALE GENOMIC DNA]</scope>
    <source>
        <strain evidence="4 5">JCM 14233</strain>
    </source>
</reference>
<evidence type="ECO:0000259" key="2">
    <source>
        <dbReference type="Pfam" id="PF00823"/>
    </source>
</evidence>
<name>A0A7I7MMP9_9MYCO</name>
<dbReference type="RefSeq" id="WP_083051461.1">
    <property type="nucleotide sequence ID" value="NZ_AP022575.1"/>
</dbReference>
<protein>
    <submittedName>
        <fullName evidence="4">PPE family protein</fullName>
    </submittedName>
</protein>
<proteinExistence type="inferred from homology"/>
<comment type="similarity">
    <text evidence="1">Belongs to the mycobacterial PPE family.</text>
</comment>
<dbReference type="Proteomes" id="UP000467236">
    <property type="component" value="Chromosome"/>
</dbReference>
<dbReference type="AlphaFoldDB" id="A0A7I7MMP9"/>
<feature type="domain" description="PPE" evidence="2">
    <location>
        <begin position="2"/>
        <end position="164"/>
    </location>
</feature>
<accession>A0A7I7MMP9</accession>
<sequence>MDFGALPPEINSTRMYSGPGSAPLLAAMTAWDGLAAELRSTVAAYQKVITVLTGDDWLGPASESMAAAAAPYLAWMSITGMQAEQTAAQAAAAAAAFESAFAMTVPPAVVAANRTQLAALVATNVLGQNTPAIAATEAAYGEMWAQDAAAMYGYAASSATAAALSPFTEPVHTTNPGGQANQAAAVTQAAGGAGFGLAQSKLPQLMALVPNALQGLASPAAAAAAPAQAIPGLDALNSALAGPAGWLAAILNFLDGNDGNPYGIFMNSSLVNGFTSAGYVSPAIVGPAVWTAMADVNAVALGAQNAPLPPMGSGEGNPTWLPGISPASPESLPPLSETPVASWGAGEVSAGTNQAALVGRLSVPQSWMAATAVANHAGAAAPGGGWTSSATVPEAAAGMPGVPGMPAVFGHSFGNAPRYGFRPTIMGRPPAAG</sequence>
<dbReference type="InterPro" id="IPR038332">
    <property type="entry name" value="PPE_sf"/>
</dbReference>
<dbReference type="GO" id="GO:0052572">
    <property type="term" value="P:response to host immune response"/>
    <property type="evidence" value="ECO:0007669"/>
    <property type="project" value="TreeGrafter"/>
</dbReference>
<keyword evidence="5" id="KW-1185">Reference proteome</keyword>
<dbReference type="PANTHER" id="PTHR46766:SF1">
    <property type="entry name" value="GLUTAMINE-RICH PROTEIN 2"/>
    <property type="match status" value="1"/>
</dbReference>
<dbReference type="Pfam" id="PF00823">
    <property type="entry name" value="PPE"/>
    <property type="match status" value="1"/>
</dbReference>
<dbReference type="InterPro" id="IPR000030">
    <property type="entry name" value="PPE_dom"/>
</dbReference>
<evidence type="ECO:0000313" key="4">
    <source>
        <dbReference type="EMBL" id="BBX73488.1"/>
    </source>
</evidence>
<evidence type="ECO:0000259" key="3">
    <source>
        <dbReference type="Pfam" id="PF12484"/>
    </source>
</evidence>
<dbReference type="KEGG" id="mshj:MSHI_13940"/>
<dbReference type="OrthoDB" id="4705970at2"/>
<gene>
    <name evidence="4" type="primary">PPE31_4</name>
    <name evidence="4" type="ORF">MSHI_13940</name>
</gene>
<dbReference type="Pfam" id="PF12484">
    <property type="entry name" value="PPE-SVP"/>
    <property type="match status" value="1"/>
</dbReference>
<dbReference type="EMBL" id="AP022575">
    <property type="protein sequence ID" value="BBX73488.1"/>
    <property type="molecule type" value="Genomic_DNA"/>
</dbReference>
<dbReference type="FunFam" id="1.20.1260.20:FF:000001">
    <property type="entry name" value="PPE family protein PPE41"/>
    <property type="match status" value="1"/>
</dbReference>